<organism evidence="2 3">
    <name type="scientific">Candidatus Lumbricidiphila eiseniae</name>
    <dbReference type="NCBI Taxonomy" id="1969409"/>
    <lineage>
        <taxon>Bacteria</taxon>
        <taxon>Bacillati</taxon>
        <taxon>Actinomycetota</taxon>
        <taxon>Actinomycetes</taxon>
        <taxon>Micrococcales</taxon>
        <taxon>Microbacteriaceae</taxon>
        <taxon>Candidatus Lumbricidiphila</taxon>
    </lineage>
</organism>
<comment type="caution">
    <text evidence="2">The sequence shown here is derived from an EMBL/GenBank/DDBJ whole genome shotgun (WGS) entry which is preliminary data.</text>
</comment>
<evidence type="ECO:0000256" key="1">
    <source>
        <dbReference type="SAM" id="MobiDB-lite"/>
    </source>
</evidence>
<proteinExistence type="predicted"/>
<reference evidence="3" key="1">
    <citation type="submission" date="2017-03" db="EMBL/GenBank/DDBJ databases">
        <authorList>
            <person name="Lund M.B."/>
        </authorList>
    </citation>
    <scope>NUCLEOTIDE SEQUENCE [LARGE SCALE GENOMIC DNA]</scope>
</reference>
<dbReference type="EMBL" id="NAEP01000069">
    <property type="protein sequence ID" value="PDQ34145.1"/>
    <property type="molecule type" value="Genomic_DNA"/>
</dbReference>
<evidence type="ECO:0000313" key="2">
    <source>
        <dbReference type="EMBL" id="PDQ34145.1"/>
    </source>
</evidence>
<dbReference type="AlphaFoldDB" id="A0A2A6FMN4"/>
<evidence type="ECO:0000313" key="3">
    <source>
        <dbReference type="Proteomes" id="UP000219994"/>
    </source>
</evidence>
<feature type="region of interest" description="Disordered" evidence="1">
    <location>
        <begin position="25"/>
        <end position="55"/>
    </location>
</feature>
<name>A0A2A6FMN4_9MICO</name>
<accession>A0A2A6FMN4</accession>
<gene>
    <name evidence="2" type="ORF">B5766_13010</name>
</gene>
<protein>
    <submittedName>
        <fullName evidence="2">Uncharacterized protein</fullName>
    </submittedName>
</protein>
<dbReference type="Proteomes" id="UP000219994">
    <property type="component" value="Unassembled WGS sequence"/>
</dbReference>
<sequence length="186" mass="20389">MQISMPPTRCSWTRAHPSGRKTWLFGRGSSGTSRACSAGWPPERRGGPLRTATPSRQLKKAAREARGSAASKGLAIDIVLIDDDALAEGELHVAAKIQQARHAWKDRAARGQSSAFLVLFNSAKLAFALPGEHLATACQHLASLYLQEAGPIDRDVVYTEALPLQDDERQRPLHRPRTIPWLRDPA</sequence>